<dbReference type="GO" id="GO:0050567">
    <property type="term" value="F:glutaminyl-tRNA synthase (glutamine-hydrolyzing) activity"/>
    <property type="evidence" value="ECO:0007669"/>
    <property type="project" value="UniProtKB-UniRule"/>
</dbReference>
<comment type="function">
    <text evidence="3 6">Allows the formation of correctly charged Asn-tRNA(Asn) or Gln-tRNA(Gln) through the transamidation of misacylated Asp-tRNA(Asn) or Glu-tRNA(Gln) in organisms which lack either or both of asparaginyl-tRNA or glutaminyl-tRNA synthetases. The reaction takes place in the presence of glutamine and ATP through an activated phospho-Asp-tRNA(Asn) or phospho-Glu-tRNA(Gln).</text>
</comment>
<evidence type="ECO:0000256" key="1">
    <source>
        <dbReference type="ARBA" id="ARBA00010757"/>
    </source>
</evidence>
<dbReference type="SUPFAM" id="SSF141000">
    <property type="entry name" value="Glu-tRNAGln amidotransferase C subunit"/>
    <property type="match status" value="1"/>
</dbReference>
<dbReference type="InterPro" id="IPR003837">
    <property type="entry name" value="GatC"/>
</dbReference>
<organism evidence="7 8">
    <name type="scientific">Proteiniclasticum aestuarii</name>
    <dbReference type="NCBI Taxonomy" id="2817862"/>
    <lineage>
        <taxon>Bacteria</taxon>
        <taxon>Bacillati</taxon>
        <taxon>Bacillota</taxon>
        <taxon>Clostridia</taxon>
        <taxon>Eubacteriales</taxon>
        <taxon>Clostridiaceae</taxon>
        <taxon>Proteiniclasticum</taxon>
    </lineage>
</organism>
<dbReference type="PANTHER" id="PTHR15004">
    <property type="entry name" value="GLUTAMYL-TRNA(GLN) AMIDOTRANSFERASE SUBUNIT C, MITOCHONDRIAL"/>
    <property type="match status" value="1"/>
</dbReference>
<keyword evidence="6" id="KW-0436">Ligase</keyword>
<evidence type="ECO:0000256" key="5">
    <source>
        <dbReference type="ARBA" id="ARBA00047913"/>
    </source>
</evidence>
<keyword evidence="6" id="KW-0067">ATP-binding</keyword>
<dbReference type="PANTHER" id="PTHR15004:SF0">
    <property type="entry name" value="GLUTAMYL-TRNA(GLN) AMIDOTRANSFERASE SUBUNIT C, MITOCHONDRIAL"/>
    <property type="match status" value="1"/>
</dbReference>
<comment type="similarity">
    <text evidence="1 6">Belongs to the GatC family.</text>
</comment>
<dbReference type="Pfam" id="PF02686">
    <property type="entry name" value="GatC"/>
    <property type="match status" value="1"/>
</dbReference>
<dbReference type="HAMAP" id="MF_00122">
    <property type="entry name" value="GatC"/>
    <property type="match status" value="1"/>
</dbReference>
<keyword evidence="6" id="KW-0547">Nucleotide-binding</keyword>
<evidence type="ECO:0000256" key="6">
    <source>
        <dbReference type="HAMAP-Rule" id="MF_00122"/>
    </source>
</evidence>
<dbReference type="GO" id="GO:0005524">
    <property type="term" value="F:ATP binding"/>
    <property type="evidence" value="ECO:0007669"/>
    <property type="project" value="UniProtKB-KW"/>
</dbReference>
<evidence type="ECO:0000256" key="2">
    <source>
        <dbReference type="ARBA" id="ARBA00011123"/>
    </source>
</evidence>
<dbReference type="NCBIfam" id="TIGR00135">
    <property type="entry name" value="gatC"/>
    <property type="match status" value="1"/>
</dbReference>
<sequence length="99" mass="11535">MAVSRKDVDYIKELARLHISEEEKDGLVTDLNMILSYVDKLQELDTDEVEILVNPLYIENVYREDVVEESLTTEDFLMNAPERVEDYLKVPSVIDREDA</sequence>
<evidence type="ECO:0000256" key="3">
    <source>
        <dbReference type="ARBA" id="ARBA00024799"/>
    </source>
</evidence>
<name>A0A939H9V6_9CLOT</name>
<dbReference type="AlphaFoldDB" id="A0A939H9V6"/>
<evidence type="ECO:0000256" key="4">
    <source>
        <dbReference type="ARBA" id="ARBA00047380"/>
    </source>
</evidence>
<dbReference type="InterPro" id="IPR036113">
    <property type="entry name" value="Asp/Glu-ADT_sf_sub_c"/>
</dbReference>
<dbReference type="RefSeq" id="WP_207599124.1">
    <property type="nucleotide sequence ID" value="NZ_JAFNJU010000004.1"/>
</dbReference>
<keyword evidence="8" id="KW-1185">Reference proteome</keyword>
<dbReference type="GO" id="GO:0006450">
    <property type="term" value="P:regulation of translational fidelity"/>
    <property type="evidence" value="ECO:0007669"/>
    <property type="project" value="InterPro"/>
</dbReference>
<comment type="catalytic activity">
    <reaction evidence="4 6">
        <text>L-aspartyl-tRNA(Asn) + L-glutamine + ATP + H2O = L-asparaginyl-tRNA(Asn) + L-glutamate + ADP + phosphate + 2 H(+)</text>
        <dbReference type="Rhea" id="RHEA:14513"/>
        <dbReference type="Rhea" id="RHEA-COMP:9674"/>
        <dbReference type="Rhea" id="RHEA-COMP:9677"/>
        <dbReference type="ChEBI" id="CHEBI:15377"/>
        <dbReference type="ChEBI" id="CHEBI:15378"/>
        <dbReference type="ChEBI" id="CHEBI:29985"/>
        <dbReference type="ChEBI" id="CHEBI:30616"/>
        <dbReference type="ChEBI" id="CHEBI:43474"/>
        <dbReference type="ChEBI" id="CHEBI:58359"/>
        <dbReference type="ChEBI" id="CHEBI:78515"/>
        <dbReference type="ChEBI" id="CHEBI:78516"/>
        <dbReference type="ChEBI" id="CHEBI:456216"/>
    </reaction>
</comment>
<proteinExistence type="inferred from homology"/>
<keyword evidence="6" id="KW-0648">Protein biosynthesis</keyword>
<comment type="catalytic activity">
    <reaction evidence="5 6">
        <text>L-glutamyl-tRNA(Gln) + L-glutamine + ATP + H2O = L-glutaminyl-tRNA(Gln) + L-glutamate + ADP + phosphate + H(+)</text>
        <dbReference type="Rhea" id="RHEA:17521"/>
        <dbReference type="Rhea" id="RHEA-COMP:9681"/>
        <dbReference type="Rhea" id="RHEA-COMP:9684"/>
        <dbReference type="ChEBI" id="CHEBI:15377"/>
        <dbReference type="ChEBI" id="CHEBI:15378"/>
        <dbReference type="ChEBI" id="CHEBI:29985"/>
        <dbReference type="ChEBI" id="CHEBI:30616"/>
        <dbReference type="ChEBI" id="CHEBI:43474"/>
        <dbReference type="ChEBI" id="CHEBI:58359"/>
        <dbReference type="ChEBI" id="CHEBI:78520"/>
        <dbReference type="ChEBI" id="CHEBI:78521"/>
        <dbReference type="ChEBI" id="CHEBI:456216"/>
    </reaction>
</comment>
<dbReference type="GO" id="GO:0006412">
    <property type="term" value="P:translation"/>
    <property type="evidence" value="ECO:0007669"/>
    <property type="project" value="UniProtKB-UniRule"/>
</dbReference>
<accession>A0A939H9V6</accession>
<dbReference type="EMBL" id="JAFNJU010000004">
    <property type="protein sequence ID" value="MBO1264603.1"/>
    <property type="molecule type" value="Genomic_DNA"/>
</dbReference>
<dbReference type="EC" id="6.3.5.-" evidence="6"/>
<protein>
    <recommendedName>
        <fullName evidence="6">Aspartyl/glutamyl-tRNA(Asn/Gln) amidotransferase subunit C</fullName>
        <shortName evidence="6">Asp/Glu-ADT subunit C</shortName>
        <ecNumber evidence="6">6.3.5.-</ecNumber>
    </recommendedName>
</protein>
<evidence type="ECO:0000313" key="8">
    <source>
        <dbReference type="Proteomes" id="UP000664218"/>
    </source>
</evidence>
<gene>
    <name evidence="6 7" type="primary">gatC</name>
    <name evidence="7" type="ORF">J3A84_06135</name>
</gene>
<dbReference type="GO" id="GO:0070681">
    <property type="term" value="P:glutaminyl-tRNAGln biosynthesis via transamidation"/>
    <property type="evidence" value="ECO:0007669"/>
    <property type="project" value="TreeGrafter"/>
</dbReference>
<evidence type="ECO:0000313" key="7">
    <source>
        <dbReference type="EMBL" id="MBO1264603.1"/>
    </source>
</evidence>
<dbReference type="Proteomes" id="UP000664218">
    <property type="component" value="Unassembled WGS sequence"/>
</dbReference>
<reference evidence="7" key="1">
    <citation type="submission" date="2021-03" db="EMBL/GenBank/DDBJ databases">
        <title>Proteiniclasticum marinus sp. nov., isolated from tidal flat sediment.</title>
        <authorList>
            <person name="Namirimu T."/>
            <person name="Yang J.-A."/>
            <person name="Yang S.-H."/>
            <person name="Kim Y.-J."/>
            <person name="Kwon K.K."/>
        </authorList>
    </citation>
    <scope>NUCLEOTIDE SEQUENCE</scope>
    <source>
        <strain evidence="7">SCR006</strain>
    </source>
</reference>
<dbReference type="Gene3D" id="1.10.20.60">
    <property type="entry name" value="Glu-tRNAGln amidotransferase C subunit, N-terminal domain"/>
    <property type="match status" value="1"/>
</dbReference>
<comment type="subunit">
    <text evidence="2 6">Heterotrimer of A, B and C subunits.</text>
</comment>
<comment type="caution">
    <text evidence="7">The sequence shown here is derived from an EMBL/GenBank/DDBJ whole genome shotgun (WGS) entry which is preliminary data.</text>
</comment>